<comment type="similarity">
    <text evidence="1">Belongs to the SKP1 family.</text>
</comment>
<feature type="domain" description="SKP1 component POZ" evidence="4">
    <location>
        <begin position="7"/>
        <end position="66"/>
    </location>
</feature>
<dbReference type="RefSeq" id="XP_013233811.1">
    <property type="nucleotide sequence ID" value="XM_013378357.1"/>
</dbReference>
<evidence type="ECO:0000256" key="1">
    <source>
        <dbReference type="ARBA" id="ARBA00009993"/>
    </source>
</evidence>
<dbReference type="SUPFAM" id="SSF81382">
    <property type="entry name" value="Skp1 dimerisation domain-like"/>
    <property type="match status" value="1"/>
</dbReference>
<dbReference type="VEuPathDB" id="ToxoDB:ETH_00009000"/>
<keyword evidence="2" id="KW-0833">Ubl conjugation pathway</keyword>
<dbReference type="SMART" id="SM00512">
    <property type="entry name" value="Skp1"/>
    <property type="match status" value="1"/>
</dbReference>
<dbReference type="Pfam" id="PF01466">
    <property type="entry name" value="Skp1"/>
    <property type="match status" value="1"/>
</dbReference>
<dbReference type="CDD" id="cd18322">
    <property type="entry name" value="BTB_POZ_SKP1"/>
    <property type="match status" value="1"/>
</dbReference>
<dbReference type="InterPro" id="IPR011333">
    <property type="entry name" value="SKP1/BTB/POZ_sf"/>
</dbReference>
<dbReference type="Proteomes" id="UP000030747">
    <property type="component" value="Unassembled WGS sequence"/>
</dbReference>
<dbReference type="VEuPathDB" id="ToxoDB:ETH2_1006400"/>
<gene>
    <name evidence="5" type="ORF">ETH_00009000</name>
</gene>
<dbReference type="InterPro" id="IPR036296">
    <property type="entry name" value="SKP1-like_dim_sf"/>
</dbReference>
<evidence type="ECO:0000313" key="6">
    <source>
        <dbReference type="Proteomes" id="UP000030747"/>
    </source>
</evidence>
<dbReference type="SUPFAM" id="SSF54695">
    <property type="entry name" value="POZ domain"/>
    <property type="match status" value="1"/>
</dbReference>
<dbReference type="AlphaFoldDB" id="U6KYM2"/>
<dbReference type="GO" id="GO:0016301">
    <property type="term" value="F:kinase activity"/>
    <property type="evidence" value="ECO:0007669"/>
    <property type="project" value="UniProtKB-KW"/>
</dbReference>
<dbReference type="InterPro" id="IPR016897">
    <property type="entry name" value="SKP1"/>
</dbReference>
<dbReference type="GO" id="GO:0006511">
    <property type="term" value="P:ubiquitin-dependent protein catabolic process"/>
    <property type="evidence" value="ECO:0007669"/>
    <property type="project" value="InterPro"/>
</dbReference>
<dbReference type="EMBL" id="HG675750">
    <property type="protein sequence ID" value="CDJ43061.1"/>
    <property type="molecule type" value="Genomic_DNA"/>
</dbReference>
<keyword evidence="6" id="KW-1185">Reference proteome</keyword>
<dbReference type="OMA" id="ANMIKGH"/>
<evidence type="ECO:0000259" key="4">
    <source>
        <dbReference type="Pfam" id="PF03931"/>
    </source>
</evidence>
<dbReference type="InterPro" id="IPR016072">
    <property type="entry name" value="Skp1_comp_dimer"/>
</dbReference>
<feature type="domain" description="SKP1 component dimerisation" evidence="3">
    <location>
        <begin position="114"/>
        <end position="157"/>
    </location>
</feature>
<dbReference type="OrthoDB" id="2342932at2759"/>
<keyword evidence="5" id="KW-0418">Kinase</keyword>
<dbReference type="GeneID" id="25251001"/>
<reference evidence="5" key="1">
    <citation type="submission" date="2013-10" db="EMBL/GenBank/DDBJ databases">
        <title>Genomic analysis of the causative agents of coccidiosis in chickens.</title>
        <authorList>
            <person name="Reid A.J."/>
            <person name="Blake D."/>
            <person name="Billington K."/>
            <person name="Browne H."/>
            <person name="Dunn M."/>
            <person name="Hung S."/>
            <person name="Kawahara F."/>
            <person name="Miranda-Saavedra D."/>
            <person name="Mourier T."/>
            <person name="Nagra H."/>
            <person name="Otto T.D."/>
            <person name="Rawlings N."/>
            <person name="Sanchez A."/>
            <person name="Sanders M."/>
            <person name="Subramaniam C."/>
            <person name="Tay Y."/>
            <person name="Dear P."/>
            <person name="Doerig C."/>
            <person name="Gruber A."/>
            <person name="Parkinson J."/>
            <person name="Shirley M."/>
            <person name="Wan K.L."/>
            <person name="Berriman M."/>
            <person name="Tomley F."/>
            <person name="Pain A."/>
        </authorList>
    </citation>
    <scope>NUCLEOTIDE SEQUENCE [LARGE SCALE GENOMIC DNA]</scope>
    <source>
        <strain evidence="5">Houghton</strain>
    </source>
</reference>
<evidence type="ECO:0000313" key="5">
    <source>
        <dbReference type="EMBL" id="CDJ43061.1"/>
    </source>
</evidence>
<dbReference type="FunFam" id="3.30.710.10:FF:000026">
    <property type="entry name" value="E3 ubiquitin ligase complex SCF subunit"/>
    <property type="match status" value="1"/>
</dbReference>
<sequence length="237" mass="25659">METESRFVVLVSSDGEEFKVPRDVASASLLVKSMTEDGDETDVVPLPKVSSAILKKVVEYCTHHHDNPPEDIPTPLKTSNLAEVVSEFDFNFVNVEQTVLFDLLLAADYLNIPSLLLLTSAKVASMIKGRSPEEIRREFNIVNDFTPEEEAQASAAAAAAAAVGFVCRLGRKIAGAKMLECADLLLQQRSAAATAAARQQQRKQQHFVQSEHCAHILCSSFSFAADSSSRAPLAAAP</sequence>
<dbReference type="Gene3D" id="3.30.710.10">
    <property type="entry name" value="Potassium Channel Kv1.1, Chain A"/>
    <property type="match status" value="1"/>
</dbReference>
<reference evidence="5" key="2">
    <citation type="submission" date="2013-10" db="EMBL/GenBank/DDBJ databases">
        <authorList>
            <person name="Aslett M."/>
        </authorList>
    </citation>
    <scope>NUCLEOTIDE SEQUENCE [LARGE SCALE GENOMIC DNA]</scope>
    <source>
        <strain evidence="5">Houghton</strain>
    </source>
</reference>
<evidence type="ECO:0000256" key="2">
    <source>
        <dbReference type="ARBA" id="ARBA00022786"/>
    </source>
</evidence>
<protein>
    <submittedName>
        <fullName evidence="5">S-phase kinase-associated protein, putative</fullName>
    </submittedName>
</protein>
<accession>U6KYM2</accession>
<dbReference type="InterPro" id="IPR001232">
    <property type="entry name" value="SKP1-like"/>
</dbReference>
<keyword evidence="5" id="KW-0808">Transferase</keyword>
<dbReference type="InterPro" id="IPR016073">
    <property type="entry name" value="Skp1_comp_POZ"/>
</dbReference>
<dbReference type="Pfam" id="PF03931">
    <property type="entry name" value="Skp1_POZ"/>
    <property type="match status" value="1"/>
</dbReference>
<proteinExistence type="inferred from homology"/>
<dbReference type="PANTHER" id="PTHR11165">
    <property type="entry name" value="SKP1"/>
    <property type="match status" value="1"/>
</dbReference>
<name>U6KYM2_EIMTE</name>
<evidence type="ECO:0000259" key="3">
    <source>
        <dbReference type="Pfam" id="PF01466"/>
    </source>
</evidence>
<organism evidence="5 6">
    <name type="scientific">Eimeria tenella</name>
    <name type="common">Coccidian parasite</name>
    <dbReference type="NCBI Taxonomy" id="5802"/>
    <lineage>
        <taxon>Eukaryota</taxon>
        <taxon>Sar</taxon>
        <taxon>Alveolata</taxon>
        <taxon>Apicomplexa</taxon>
        <taxon>Conoidasida</taxon>
        <taxon>Coccidia</taxon>
        <taxon>Eucoccidiorida</taxon>
        <taxon>Eimeriorina</taxon>
        <taxon>Eimeriidae</taxon>
        <taxon>Eimeria</taxon>
    </lineage>
</organism>